<evidence type="ECO:0000256" key="2">
    <source>
        <dbReference type="SAM" id="Phobius"/>
    </source>
</evidence>
<proteinExistence type="predicted"/>
<dbReference type="InterPro" id="IPR022506">
    <property type="entry name" value="Metallophosphoesterase_PPA1498"/>
</dbReference>
<keyword evidence="2" id="KW-1133">Transmembrane helix</keyword>
<dbReference type="NCBIfam" id="TIGR03767">
    <property type="entry name" value="P_acnes_RR"/>
    <property type="match status" value="1"/>
</dbReference>
<dbReference type="RefSeq" id="WP_307526970.1">
    <property type="nucleotide sequence ID" value="NZ_JAUSZI010000002.1"/>
</dbReference>
<feature type="region of interest" description="Disordered" evidence="1">
    <location>
        <begin position="1"/>
        <end position="37"/>
    </location>
</feature>
<dbReference type="InterPro" id="IPR006311">
    <property type="entry name" value="TAT_signal"/>
</dbReference>
<evidence type="ECO:0000313" key="4">
    <source>
        <dbReference type="Proteomes" id="UP001230328"/>
    </source>
</evidence>
<feature type="compositionally biased region" description="Low complexity" evidence="1">
    <location>
        <begin position="68"/>
        <end position="83"/>
    </location>
</feature>
<dbReference type="InterPro" id="IPR029052">
    <property type="entry name" value="Metallo-depent_PP-like"/>
</dbReference>
<dbReference type="EMBL" id="JAUSZI010000002">
    <property type="protein sequence ID" value="MDQ1031062.1"/>
    <property type="molecule type" value="Genomic_DNA"/>
</dbReference>
<dbReference type="PANTHER" id="PTHR43143">
    <property type="entry name" value="METALLOPHOSPHOESTERASE, CALCINEURIN SUPERFAMILY"/>
    <property type="match status" value="1"/>
</dbReference>
<feature type="region of interest" description="Disordered" evidence="1">
    <location>
        <begin position="62"/>
        <end position="83"/>
    </location>
</feature>
<dbReference type="SUPFAM" id="SSF56300">
    <property type="entry name" value="Metallo-dependent phosphatases"/>
    <property type="match status" value="1"/>
</dbReference>
<keyword evidence="2" id="KW-0812">Transmembrane</keyword>
<comment type="caution">
    <text evidence="3">The sequence shown here is derived from an EMBL/GenBank/DDBJ whole genome shotgun (WGS) entry which is preliminary data.</text>
</comment>
<keyword evidence="2" id="KW-0472">Membrane</keyword>
<dbReference type="PROSITE" id="PS51318">
    <property type="entry name" value="TAT"/>
    <property type="match status" value="1"/>
</dbReference>
<evidence type="ECO:0000313" key="3">
    <source>
        <dbReference type="EMBL" id="MDQ1031062.1"/>
    </source>
</evidence>
<evidence type="ECO:0000256" key="1">
    <source>
        <dbReference type="SAM" id="MobiDB-lite"/>
    </source>
</evidence>
<protein>
    <submittedName>
        <fullName evidence="3">Metallophosphoesterase (TIGR03767 family)</fullName>
    </submittedName>
</protein>
<keyword evidence="4" id="KW-1185">Reference proteome</keyword>
<name>A0ABU0T5X9_9ACTN</name>
<accession>A0ABU0T5X9</accession>
<dbReference type="InterPro" id="IPR051918">
    <property type="entry name" value="STPP_CPPED1"/>
</dbReference>
<dbReference type="Proteomes" id="UP001230328">
    <property type="component" value="Unassembled WGS sequence"/>
</dbReference>
<organism evidence="3 4">
    <name type="scientific">Streptomyces umbrinus</name>
    <dbReference type="NCBI Taxonomy" id="67370"/>
    <lineage>
        <taxon>Bacteria</taxon>
        <taxon>Bacillati</taxon>
        <taxon>Actinomycetota</taxon>
        <taxon>Actinomycetes</taxon>
        <taxon>Kitasatosporales</taxon>
        <taxon>Streptomycetaceae</taxon>
        <taxon>Streptomyces</taxon>
        <taxon>Streptomyces phaeochromogenes group</taxon>
    </lineage>
</organism>
<dbReference type="Gene3D" id="3.60.21.10">
    <property type="match status" value="1"/>
</dbReference>
<feature type="compositionally biased region" description="Pro residues" evidence="1">
    <location>
        <begin position="12"/>
        <end position="36"/>
    </location>
</feature>
<gene>
    <name evidence="3" type="ORF">QF035_008644</name>
</gene>
<sequence length="647" mass="68733">MTGTETAGTASTPPPSSAPASPSPSPSAPAPAPAPAPSINRRRFLLASGAVAAGATGGAAALFPRQRPTPSALPAAESAAPQAPLAIRRPAHRAPRRAAPYAATTLETTARLSGHAHADTYRRLVSGPGWPIVVRGDLAPAATGRQDRRTPLACFVQFTDLHLTDVQNPLRTEFLRSRRPAAWRAQEALTVAGAVALVEQVNALGEGPHTGLAPTFVMTTGDNVDNNSAIELEWFLTLMSGGRITPNSGDPSVYEGVQNSGLPLYWHPDDAALRDLDKRRGLPRIPGFLDAAIRPVTSPGLDIPWYSTVGNHDDIPGGCLSPALGDFAVGSRKLLSVPATDAAAYAKALNSGDDPKSEVLSAILKRHAASARTVTADERRRLCTPHDYLAAHLDPVHAGAGPVGHGYTENNLDGDRMYYTFRVAENVIGISIDTTYRSGHYEGSLGTDQHRWLERTLAAHNSRSYDADGRLVRNAGADDAHVLVFSHHHSPSMTRRTDAARGEEPRHDGAEVLALLHRFPNVVAWINGHSHVNRITPHAHPTPARSFWEVNTASHLDYPHHARVIELADNGDGTVSLFTTLVESAAPHRTDPDFTDLSAVGLASLYRELSYNAPGLAAGMTAGVHEGWAGGPGDRNVELLVAASVSR</sequence>
<feature type="transmembrane region" description="Helical" evidence="2">
    <location>
        <begin position="44"/>
        <end position="63"/>
    </location>
</feature>
<dbReference type="PANTHER" id="PTHR43143:SF1">
    <property type="entry name" value="SERINE_THREONINE-PROTEIN PHOSPHATASE CPPED1"/>
    <property type="match status" value="1"/>
</dbReference>
<reference evidence="3 4" key="1">
    <citation type="submission" date="2023-07" db="EMBL/GenBank/DDBJ databases">
        <title>Comparative genomics of wheat-associated soil bacteria to identify genetic determinants of phenazine resistance.</title>
        <authorList>
            <person name="Mouncey N."/>
        </authorList>
    </citation>
    <scope>NUCLEOTIDE SEQUENCE [LARGE SCALE GENOMIC DNA]</scope>
    <source>
        <strain evidence="3 4">V2I4</strain>
    </source>
</reference>